<dbReference type="RefSeq" id="WP_377496825.1">
    <property type="nucleotide sequence ID" value="NZ_JBHMDO010000031.1"/>
</dbReference>
<sequence length="379" mass="44420">MEPVQTLSDLISENSGNGTFIEIHAQSARTFGQTTLSATVAMNKLFSIYEVDLEVQRQLIPKNVSQLVDYLLLYLEHGQSIYFPGIILSARGAGQYDPATSTYRLQPMEKCYVVDGQHRLEAFRRVMEMLQSNLARAKDRREFERVQEITDRLKRLYAFPMSVMIYRDINPKQERQLFSDINKLPRKIAGNLAMLREQRRFYHVMATRLVQEYPVMKHLPTDIYSERGKSPGYLFSYSLLIELLVGLFEGRLKVNARHNGYHFTEIALNEHLEQASYYFESLLHVLPEPEPGSICWTENIQIALALFLHEEAFKSQQFNKYTLQYATKILPHIQWDHIYKDDEQTRLPRRSRIMKAYQSIKDFYEDQHNFLITDKEDAG</sequence>
<reference evidence="2 3" key="1">
    <citation type="submission" date="2024-09" db="EMBL/GenBank/DDBJ databases">
        <authorList>
            <person name="Sun Q."/>
            <person name="Mori K."/>
        </authorList>
    </citation>
    <scope>NUCLEOTIDE SEQUENCE [LARGE SCALE GENOMIC DNA]</scope>
    <source>
        <strain evidence="2 3">TISTR 2452</strain>
    </source>
</reference>
<dbReference type="EMBL" id="JBHMDO010000031">
    <property type="protein sequence ID" value="MFB9327975.1"/>
    <property type="molecule type" value="Genomic_DNA"/>
</dbReference>
<comment type="caution">
    <text evidence="2">The sequence shown here is derived from an EMBL/GenBank/DDBJ whole genome shotgun (WGS) entry which is preliminary data.</text>
</comment>
<keyword evidence="3" id="KW-1185">Reference proteome</keyword>
<gene>
    <name evidence="2" type="ORF">ACFFSY_18775</name>
</gene>
<keyword evidence="1" id="KW-0175">Coiled coil</keyword>
<dbReference type="InterPro" id="IPR017642">
    <property type="entry name" value="DNA_S_mod_DndB"/>
</dbReference>
<protein>
    <submittedName>
        <fullName evidence="2">DNA sulfur modification protein DndB</fullName>
    </submittedName>
</protein>
<dbReference type="CDD" id="cd16414">
    <property type="entry name" value="dndB_like"/>
    <property type="match status" value="1"/>
</dbReference>
<evidence type="ECO:0000256" key="1">
    <source>
        <dbReference type="SAM" id="Coils"/>
    </source>
</evidence>
<proteinExistence type="predicted"/>
<dbReference type="Proteomes" id="UP001589747">
    <property type="component" value="Unassembled WGS sequence"/>
</dbReference>
<evidence type="ECO:0000313" key="3">
    <source>
        <dbReference type="Proteomes" id="UP001589747"/>
    </source>
</evidence>
<organism evidence="2 3">
    <name type="scientific">Paenibacillus aurantiacus</name>
    <dbReference type="NCBI Taxonomy" id="1936118"/>
    <lineage>
        <taxon>Bacteria</taxon>
        <taxon>Bacillati</taxon>
        <taxon>Bacillota</taxon>
        <taxon>Bacilli</taxon>
        <taxon>Bacillales</taxon>
        <taxon>Paenibacillaceae</taxon>
        <taxon>Paenibacillus</taxon>
    </lineage>
</organism>
<name>A0ABV5KSX6_9BACL</name>
<evidence type="ECO:0000313" key="2">
    <source>
        <dbReference type="EMBL" id="MFB9327975.1"/>
    </source>
</evidence>
<dbReference type="Pfam" id="PF14072">
    <property type="entry name" value="DndB"/>
    <property type="match status" value="1"/>
</dbReference>
<accession>A0ABV5KSX6</accession>
<feature type="coiled-coil region" evidence="1">
    <location>
        <begin position="120"/>
        <end position="147"/>
    </location>
</feature>